<proteinExistence type="predicted"/>
<dbReference type="AlphaFoldDB" id="A0A1H4N682"/>
<dbReference type="STRING" id="640635.SAMN04489806_2097"/>
<keyword evidence="1" id="KW-1133">Transmembrane helix</keyword>
<evidence type="ECO:0000259" key="2">
    <source>
        <dbReference type="Pfam" id="PF14145"/>
    </source>
</evidence>
<dbReference type="Pfam" id="PF14145">
    <property type="entry name" value="YrhK"/>
    <property type="match status" value="1"/>
</dbReference>
<dbReference type="InterPro" id="IPR025424">
    <property type="entry name" value="YrhK_domain"/>
</dbReference>
<evidence type="ECO:0000313" key="3">
    <source>
        <dbReference type="EMBL" id="SEB90799.1"/>
    </source>
</evidence>
<dbReference type="RefSeq" id="WP_091183651.1">
    <property type="nucleotide sequence ID" value="NZ_FNRY01000001.1"/>
</dbReference>
<keyword evidence="1" id="KW-0812">Transmembrane</keyword>
<feature type="domain" description="YrhK" evidence="2">
    <location>
        <begin position="22"/>
        <end position="75"/>
    </location>
</feature>
<evidence type="ECO:0000313" key="4">
    <source>
        <dbReference type="Proteomes" id="UP000199183"/>
    </source>
</evidence>
<sequence>MALFDPRNRDLSPHAARVYAAFGLAHAVADFAAAGLFVVGSALFFSEQTKIPATWCFLIGSVFFVLKPTLRLARELKLAALDKVGTLASNAPEGPASVRVKKPDQADG</sequence>
<gene>
    <name evidence="3" type="ORF">SAMN04489806_2097</name>
</gene>
<organism evidence="3 4">
    <name type="scientific">Paramicrobacterium humi</name>
    <dbReference type="NCBI Taxonomy" id="640635"/>
    <lineage>
        <taxon>Bacteria</taxon>
        <taxon>Bacillati</taxon>
        <taxon>Actinomycetota</taxon>
        <taxon>Actinomycetes</taxon>
        <taxon>Micrococcales</taxon>
        <taxon>Microbacteriaceae</taxon>
        <taxon>Paramicrobacterium</taxon>
    </lineage>
</organism>
<dbReference type="Proteomes" id="UP000199183">
    <property type="component" value="Unassembled WGS sequence"/>
</dbReference>
<feature type="transmembrane region" description="Helical" evidence="1">
    <location>
        <begin position="51"/>
        <end position="70"/>
    </location>
</feature>
<dbReference type="OrthoDB" id="5519470at2"/>
<dbReference type="EMBL" id="FNRY01000001">
    <property type="protein sequence ID" value="SEB90799.1"/>
    <property type="molecule type" value="Genomic_DNA"/>
</dbReference>
<evidence type="ECO:0000256" key="1">
    <source>
        <dbReference type="SAM" id="Phobius"/>
    </source>
</evidence>
<protein>
    <submittedName>
        <fullName evidence="3">YrhK-like protein</fullName>
    </submittedName>
</protein>
<feature type="transmembrane region" description="Helical" evidence="1">
    <location>
        <begin position="21"/>
        <end position="45"/>
    </location>
</feature>
<name>A0A1H4N682_9MICO</name>
<keyword evidence="4" id="KW-1185">Reference proteome</keyword>
<accession>A0A1H4N682</accession>
<reference evidence="3 4" key="1">
    <citation type="submission" date="2016-10" db="EMBL/GenBank/DDBJ databases">
        <authorList>
            <person name="de Groot N.N."/>
        </authorList>
    </citation>
    <scope>NUCLEOTIDE SEQUENCE [LARGE SCALE GENOMIC DNA]</scope>
    <source>
        <strain evidence="3 4">DSM 21799</strain>
    </source>
</reference>
<keyword evidence="1" id="KW-0472">Membrane</keyword>